<feature type="compositionally biased region" description="Polar residues" evidence="1">
    <location>
        <begin position="518"/>
        <end position="540"/>
    </location>
</feature>
<gene>
    <name evidence="3" type="ORF">PDE_09919</name>
</gene>
<name>S7ZWY2_PENO1</name>
<dbReference type="Pfam" id="PF00169">
    <property type="entry name" value="PH"/>
    <property type="match status" value="1"/>
</dbReference>
<organism evidence="3 4">
    <name type="scientific">Penicillium oxalicum (strain 114-2 / CGMCC 5302)</name>
    <name type="common">Penicillium decumbens</name>
    <dbReference type="NCBI Taxonomy" id="933388"/>
    <lineage>
        <taxon>Eukaryota</taxon>
        <taxon>Fungi</taxon>
        <taxon>Dikarya</taxon>
        <taxon>Ascomycota</taxon>
        <taxon>Pezizomycotina</taxon>
        <taxon>Eurotiomycetes</taxon>
        <taxon>Eurotiomycetidae</taxon>
        <taxon>Eurotiales</taxon>
        <taxon>Aspergillaceae</taxon>
        <taxon>Penicillium</taxon>
    </lineage>
</organism>
<dbReference type="AlphaFoldDB" id="S7ZWY2"/>
<dbReference type="SUPFAM" id="SSF50729">
    <property type="entry name" value="PH domain-like"/>
    <property type="match status" value="1"/>
</dbReference>
<evidence type="ECO:0000256" key="1">
    <source>
        <dbReference type="SAM" id="MobiDB-lite"/>
    </source>
</evidence>
<feature type="domain" description="PH" evidence="2">
    <location>
        <begin position="334"/>
        <end position="431"/>
    </location>
</feature>
<feature type="region of interest" description="Disordered" evidence="1">
    <location>
        <begin position="737"/>
        <end position="784"/>
    </location>
</feature>
<feature type="compositionally biased region" description="Polar residues" evidence="1">
    <location>
        <begin position="104"/>
        <end position="122"/>
    </location>
</feature>
<dbReference type="InterPro" id="IPR001849">
    <property type="entry name" value="PH_domain"/>
</dbReference>
<dbReference type="PhylomeDB" id="S7ZWY2"/>
<evidence type="ECO:0000313" key="4">
    <source>
        <dbReference type="Proteomes" id="UP000019376"/>
    </source>
</evidence>
<dbReference type="Gene3D" id="3.10.20.90">
    <property type="entry name" value="Phosphatidylinositol 3-kinase Catalytic Subunit, Chain A, domain 1"/>
    <property type="match status" value="1"/>
</dbReference>
<dbReference type="Proteomes" id="UP000019376">
    <property type="component" value="Unassembled WGS sequence"/>
</dbReference>
<evidence type="ECO:0000259" key="2">
    <source>
        <dbReference type="Pfam" id="PF00169"/>
    </source>
</evidence>
<dbReference type="STRING" id="933388.S7ZWY2"/>
<dbReference type="PANTHER" id="PTHR38700">
    <property type="entry name" value="YALI0E22418P"/>
    <property type="match status" value="1"/>
</dbReference>
<feature type="region of interest" description="Disordered" evidence="1">
    <location>
        <begin position="661"/>
        <end position="705"/>
    </location>
</feature>
<dbReference type="PANTHER" id="PTHR38700:SF1">
    <property type="entry name" value="PH DOMAIN-CONTAINING PROTEIN"/>
    <property type="match status" value="1"/>
</dbReference>
<dbReference type="SUPFAM" id="SSF54236">
    <property type="entry name" value="Ubiquitin-like"/>
    <property type="match status" value="1"/>
</dbReference>
<dbReference type="InterPro" id="IPR029071">
    <property type="entry name" value="Ubiquitin-like_domsf"/>
</dbReference>
<feature type="compositionally biased region" description="Polar residues" evidence="1">
    <location>
        <begin position="71"/>
        <end position="81"/>
    </location>
</feature>
<evidence type="ECO:0000313" key="3">
    <source>
        <dbReference type="EMBL" id="EPS34954.1"/>
    </source>
</evidence>
<feature type="region of interest" description="Disordered" evidence="1">
    <location>
        <begin position="448"/>
        <end position="607"/>
    </location>
</feature>
<dbReference type="EMBL" id="KB644415">
    <property type="protein sequence ID" value="EPS34954.1"/>
    <property type="molecule type" value="Genomic_DNA"/>
</dbReference>
<dbReference type="OrthoDB" id="6235964at2759"/>
<proteinExistence type="predicted"/>
<feature type="compositionally biased region" description="Low complexity" evidence="1">
    <location>
        <begin position="590"/>
        <end position="602"/>
    </location>
</feature>
<keyword evidence="4" id="KW-1185">Reference proteome</keyword>
<dbReference type="InterPro" id="IPR011993">
    <property type="entry name" value="PH-like_dom_sf"/>
</dbReference>
<feature type="compositionally biased region" description="Basic and acidic residues" evidence="1">
    <location>
        <begin position="566"/>
        <end position="578"/>
    </location>
</feature>
<dbReference type="Gene3D" id="2.30.29.30">
    <property type="entry name" value="Pleckstrin-homology domain (PH domain)/Phosphotyrosine-binding domain (PTB)"/>
    <property type="match status" value="1"/>
</dbReference>
<protein>
    <recommendedName>
        <fullName evidence="2">PH domain-containing protein</fullName>
    </recommendedName>
</protein>
<feature type="region of interest" description="Disordered" evidence="1">
    <location>
        <begin position="51"/>
        <end position="166"/>
    </location>
</feature>
<reference evidence="3 4" key="1">
    <citation type="journal article" date="2013" name="PLoS ONE">
        <title>Genomic and secretomic analyses reveal unique features of the lignocellulolytic enzyme system of Penicillium decumbens.</title>
        <authorList>
            <person name="Liu G."/>
            <person name="Zhang L."/>
            <person name="Wei X."/>
            <person name="Zou G."/>
            <person name="Qin Y."/>
            <person name="Ma L."/>
            <person name="Li J."/>
            <person name="Zheng H."/>
            <person name="Wang S."/>
            <person name="Wang C."/>
            <person name="Xun L."/>
            <person name="Zhao G.-P."/>
            <person name="Zhou Z."/>
            <person name="Qu Y."/>
        </authorList>
    </citation>
    <scope>NUCLEOTIDE SEQUENCE [LARGE SCALE GENOMIC DNA]</scope>
    <source>
        <strain evidence="4">114-2 / CGMCC 5302</strain>
    </source>
</reference>
<sequence>MEDRQCDASDSPRSNAQPFAAKVAVVQQQQQNPSIARSMSRYRRNRPVVAVNSATLPAPPAPSASTIPERVNTQGLSTQPGNRVPLASKELEEEEEREKHRQNAMAQLTGESKTTNLATSQTRRARKDALAGGTSPPHESLVQTTPLRSGLTIGQPAKTTPSDPNRRSILQKVGLARSKPNQFPAKDSSAGSAKPNYIGVGGGGIVPGTDAPISAVNAGERLVMVQYGDSSAKLPVTPTTSVEDLLKVAARRISRQIDPTTSILMESFHQIQLERPLRRYERVRDVMNSWAVDTDGALLVVPTSSLDTAAPLEASSVSSDQPPETTVYCYYSHRPRKWDKRFVTLHSDGHVTVSKKEHSKDSTSVCHLTDFDIYIPSPRYAAKEIKPPKKICFAIKSQQKSSMFLSTDSFVHFFCTNDRAVGDKWYRAVQSWRSWYLVKKVRVAEPVMTSDQTDPKPSLVHSATRRVPPNQGSSEIPRLDRQNSEPESAQRSSERPQAEAMVFRRKTTREHRPPPSSFPATLTLDTKVVSSKSGSITELSSADEEQEPIFASSGLLGRTYTQRQQAMREREDRAKKAQQDPFGKSGLIGASPASAPAPQPSSRTNTLTRADAAAAQLDWTMSISQGQKPLVDLTPKFVEPPQHLRKGRGVRVEPGRQLIDAATGPESIPGVVNVPSSTTWKRPPVEPSSQSQPHRSNTTKSSRANGTVVQYSAPHSAGPISTSADTFHANSLLANASRQTSTHPHHSKVPAGRGVATGDRDATRPLLDMSDENPFTDGSLLKQL</sequence>
<dbReference type="HOGENOM" id="CLU_012320_2_0_1"/>
<dbReference type="eggNOG" id="ENOG502S3MD">
    <property type="taxonomic scope" value="Eukaryota"/>
</dbReference>
<feature type="compositionally biased region" description="Polar residues" evidence="1">
    <location>
        <begin position="687"/>
        <end position="705"/>
    </location>
</feature>
<accession>S7ZWY2</accession>